<dbReference type="Proteomes" id="UP000030669">
    <property type="component" value="Unassembled WGS sequence"/>
</dbReference>
<dbReference type="eggNOG" id="ENOG502RCZS">
    <property type="taxonomic scope" value="Eukaryota"/>
</dbReference>
<dbReference type="RefSeq" id="XP_007871796.1">
    <property type="nucleotide sequence ID" value="XM_007873605.1"/>
</dbReference>
<dbReference type="AlphaFoldDB" id="S7PQV4"/>
<accession>S7PQV4</accession>
<proteinExistence type="predicted"/>
<evidence type="ECO:0000313" key="1">
    <source>
        <dbReference type="EMBL" id="EPQ49747.1"/>
    </source>
</evidence>
<name>S7PQV4_GLOTA</name>
<dbReference type="KEGG" id="gtr:GLOTRDRAFT_11015"/>
<dbReference type="GeneID" id="19299158"/>
<dbReference type="OrthoDB" id="2941157at2759"/>
<evidence type="ECO:0000313" key="2">
    <source>
        <dbReference type="Proteomes" id="UP000030669"/>
    </source>
</evidence>
<feature type="non-terminal residue" evidence="1">
    <location>
        <position position="53"/>
    </location>
</feature>
<keyword evidence="2" id="KW-1185">Reference proteome</keyword>
<gene>
    <name evidence="1" type="ORF">GLOTRDRAFT_11015</name>
</gene>
<protein>
    <submittedName>
        <fullName evidence="1">Uncharacterized protein</fullName>
    </submittedName>
</protein>
<dbReference type="HOGENOM" id="CLU_179474_1_0_1"/>
<organism evidence="1 2">
    <name type="scientific">Gloeophyllum trabeum (strain ATCC 11539 / FP-39264 / Madison 617)</name>
    <name type="common">Brown rot fungus</name>
    <dbReference type="NCBI Taxonomy" id="670483"/>
    <lineage>
        <taxon>Eukaryota</taxon>
        <taxon>Fungi</taxon>
        <taxon>Dikarya</taxon>
        <taxon>Basidiomycota</taxon>
        <taxon>Agaricomycotina</taxon>
        <taxon>Agaricomycetes</taxon>
        <taxon>Gloeophyllales</taxon>
        <taxon>Gloeophyllaceae</taxon>
        <taxon>Gloeophyllum</taxon>
    </lineage>
</organism>
<reference evidence="1 2" key="1">
    <citation type="journal article" date="2012" name="Science">
        <title>The Paleozoic origin of enzymatic lignin decomposition reconstructed from 31 fungal genomes.</title>
        <authorList>
            <person name="Floudas D."/>
            <person name="Binder M."/>
            <person name="Riley R."/>
            <person name="Barry K."/>
            <person name="Blanchette R.A."/>
            <person name="Henrissat B."/>
            <person name="Martinez A.T."/>
            <person name="Otillar R."/>
            <person name="Spatafora J.W."/>
            <person name="Yadav J.S."/>
            <person name="Aerts A."/>
            <person name="Benoit I."/>
            <person name="Boyd A."/>
            <person name="Carlson A."/>
            <person name="Copeland A."/>
            <person name="Coutinho P.M."/>
            <person name="de Vries R.P."/>
            <person name="Ferreira P."/>
            <person name="Findley K."/>
            <person name="Foster B."/>
            <person name="Gaskell J."/>
            <person name="Glotzer D."/>
            <person name="Gorecki P."/>
            <person name="Heitman J."/>
            <person name="Hesse C."/>
            <person name="Hori C."/>
            <person name="Igarashi K."/>
            <person name="Jurgens J.A."/>
            <person name="Kallen N."/>
            <person name="Kersten P."/>
            <person name="Kohler A."/>
            <person name="Kuees U."/>
            <person name="Kumar T.K.A."/>
            <person name="Kuo A."/>
            <person name="LaButti K."/>
            <person name="Larrondo L.F."/>
            <person name="Lindquist E."/>
            <person name="Ling A."/>
            <person name="Lombard V."/>
            <person name="Lucas S."/>
            <person name="Lundell T."/>
            <person name="Martin R."/>
            <person name="McLaughlin D.J."/>
            <person name="Morgenstern I."/>
            <person name="Morin E."/>
            <person name="Murat C."/>
            <person name="Nagy L.G."/>
            <person name="Nolan M."/>
            <person name="Ohm R.A."/>
            <person name="Patyshakuliyeva A."/>
            <person name="Rokas A."/>
            <person name="Ruiz-Duenas F.J."/>
            <person name="Sabat G."/>
            <person name="Salamov A."/>
            <person name="Samejima M."/>
            <person name="Schmutz J."/>
            <person name="Slot J.C."/>
            <person name="St John F."/>
            <person name="Stenlid J."/>
            <person name="Sun H."/>
            <person name="Sun S."/>
            <person name="Syed K."/>
            <person name="Tsang A."/>
            <person name="Wiebenga A."/>
            <person name="Young D."/>
            <person name="Pisabarro A."/>
            <person name="Eastwood D.C."/>
            <person name="Martin F."/>
            <person name="Cullen D."/>
            <person name="Grigoriev I.V."/>
            <person name="Hibbett D.S."/>
        </authorList>
    </citation>
    <scope>NUCLEOTIDE SEQUENCE [LARGE SCALE GENOMIC DNA]</scope>
    <source>
        <strain evidence="1 2">ATCC 11539</strain>
    </source>
</reference>
<feature type="non-terminal residue" evidence="1">
    <location>
        <position position="1"/>
    </location>
</feature>
<sequence>KYKPVAKKVRAVPATLPKEYRIQRNIVGDPLADMPILSTIPPSFQPTGRYSQE</sequence>
<dbReference type="EMBL" id="KB469673">
    <property type="protein sequence ID" value="EPQ49747.1"/>
    <property type="molecule type" value="Genomic_DNA"/>
</dbReference>